<gene>
    <name evidence="1" type="ORF">RB636_37480</name>
</gene>
<reference evidence="1 2" key="1">
    <citation type="submission" date="2023-08" db="EMBL/GenBank/DDBJ databases">
        <authorList>
            <person name="Sharma P."/>
            <person name="Verma V."/>
            <person name="Mohan M.K."/>
            <person name="Dubey A.K."/>
        </authorList>
    </citation>
    <scope>NUCLEOTIDE SEQUENCE [LARGE SCALE GENOMIC DNA]</scope>
    <source>
        <strain evidence="1 2">ADP4</strain>
    </source>
</reference>
<protein>
    <submittedName>
        <fullName evidence="1">Uncharacterized protein</fullName>
    </submittedName>
</protein>
<evidence type="ECO:0000313" key="1">
    <source>
        <dbReference type="EMBL" id="MEF3118857.1"/>
    </source>
</evidence>
<dbReference type="RefSeq" id="WP_331789783.1">
    <property type="nucleotide sequence ID" value="NZ_JAVFKM010000033.1"/>
</dbReference>
<evidence type="ECO:0000313" key="2">
    <source>
        <dbReference type="Proteomes" id="UP001348265"/>
    </source>
</evidence>
<organism evidence="1 2">
    <name type="scientific">Streptomyces chrestomyceticus</name>
    <dbReference type="NCBI Taxonomy" id="68185"/>
    <lineage>
        <taxon>Bacteria</taxon>
        <taxon>Bacillati</taxon>
        <taxon>Actinomycetota</taxon>
        <taxon>Actinomycetes</taxon>
        <taxon>Kitasatosporales</taxon>
        <taxon>Streptomycetaceae</taxon>
        <taxon>Streptomyces</taxon>
    </lineage>
</organism>
<name>A0ABU7X516_9ACTN</name>
<comment type="caution">
    <text evidence="1">The sequence shown here is derived from an EMBL/GenBank/DDBJ whole genome shotgun (WGS) entry which is preliminary data.</text>
</comment>
<sequence length="83" mass="9008">MSWSWEYSPSEDHVAAGAPPALLVHVEEKAAELLQAAEALHVHGTAYEGLSPQGGVAFVEGGTFDYQVLPGHERVYIFQVTAW</sequence>
<accession>A0ABU7X516</accession>
<keyword evidence="2" id="KW-1185">Reference proteome</keyword>
<dbReference type="EMBL" id="JAVFKM010000033">
    <property type="protein sequence ID" value="MEF3118857.1"/>
    <property type="molecule type" value="Genomic_DNA"/>
</dbReference>
<dbReference type="Proteomes" id="UP001348265">
    <property type="component" value="Unassembled WGS sequence"/>
</dbReference>
<proteinExistence type="predicted"/>